<proteinExistence type="inferred from homology"/>
<dbReference type="PIRSF" id="PIRSF000099">
    <property type="entry name" value="Histidinol_dh"/>
    <property type="match status" value="1"/>
</dbReference>
<evidence type="ECO:0000256" key="6">
    <source>
        <dbReference type="PIRSR" id="PIRSR000099-3"/>
    </source>
</evidence>
<evidence type="ECO:0000256" key="3">
    <source>
        <dbReference type="ARBA" id="ARBA00023002"/>
    </source>
</evidence>
<evidence type="ECO:0000313" key="9">
    <source>
        <dbReference type="EMBL" id="NGN96296.1"/>
    </source>
</evidence>
<dbReference type="Gene3D" id="3.40.50.1980">
    <property type="entry name" value="Nitrogenase molybdenum iron protein domain"/>
    <property type="match status" value="2"/>
</dbReference>
<dbReference type="AlphaFoldDB" id="A0A6M1R837"/>
<comment type="similarity">
    <text evidence="4 8">Belongs to the histidinol dehydrogenase family.</text>
</comment>
<reference evidence="9 10" key="1">
    <citation type="submission" date="2020-02" db="EMBL/GenBank/DDBJ databases">
        <title>The draft genome of Grimontia sedimenta sp. nov., isolated from benthic sediments near coral reefs south of Kuwait.</title>
        <authorList>
            <person name="Mahmoud H.M."/>
            <person name="Jose L."/>
            <person name="Eapen S."/>
        </authorList>
    </citation>
    <scope>NUCLEOTIDE SEQUENCE [LARGE SCALE GENOMIC DNA]</scope>
    <source>
        <strain evidence="9 10">S25</strain>
    </source>
</reference>
<keyword evidence="2 7" id="KW-0862">Zinc</keyword>
<feature type="active site" description="Proton acceptor" evidence="5">
    <location>
        <position position="316"/>
    </location>
</feature>
<dbReference type="EC" id="1.1.1.23" evidence="9"/>
<feature type="binding site" evidence="6">
    <location>
        <position position="226"/>
    </location>
    <ligand>
        <name>substrate</name>
    </ligand>
</feature>
<name>A0A6M1R837_9GAMM</name>
<dbReference type="SUPFAM" id="SSF53720">
    <property type="entry name" value="ALDH-like"/>
    <property type="match status" value="1"/>
</dbReference>
<dbReference type="PRINTS" id="PR00083">
    <property type="entry name" value="HOLDHDRGNASE"/>
</dbReference>
<evidence type="ECO:0000313" key="10">
    <source>
        <dbReference type="Proteomes" id="UP000473008"/>
    </source>
</evidence>
<dbReference type="GO" id="GO:0004399">
    <property type="term" value="F:histidinol dehydrogenase activity"/>
    <property type="evidence" value="ECO:0007669"/>
    <property type="project" value="UniProtKB-EC"/>
</dbReference>
<keyword evidence="1 7" id="KW-0479">Metal-binding</keyword>
<dbReference type="NCBIfam" id="TIGR00069">
    <property type="entry name" value="hisD"/>
    <property type="match status" value="1"/>
</dbReference>
<dbReference type="InterPro" id="IPR001692">
    <property type="entry name" value="Histidinol_DH_CS"/>
</dbReference>
<keyword evidence="3 4" id="KW-0560">Oxidoreductase</keyword>
<sequence length="437" mass="47885">MEYLKRAERESEVQTEDERIQQVVKEILAHIRRDGTAAVEEYAKQFDNWQGDFILSDKKKAALIASVPQQVKDDIDFAHRQVRRFAEAQRASLTEFEIETESGVKLSQRIIPVDCAGCYVPGGRYAHAASALMSIATAKAAGVPTVIACSPPRGDSINPAVVYAMDLAGADIILEMGGVHAIATMAFGLFTGKQADILVGPGNAYVAEAKRLLFGEVGIDVFAGPTESAVIADESADPMTIAVDLVSQAEHGPNSPVWLFTTSKTLGEKVIELMPSVIADMPNADVCESAWRDYGVVITCDDREEAAQVSDEWACEHVQVQAEDLAWWKGRLCNYGSLFLGEGSTVTHGDKCSGTNHILPTKKAARYSGGLNVQKFLKILTTQELDRDASLTFSTAGSRISRTEGMEGHARACDWRLTKYFPDTDWDFEVYDQKRYD</sequence>
<dbReference type="FunFam" id="3.40.50.1980:FF:000001">
    <property type="entry name" value="Histidinol dehydrogenase"/>
    <property type="match status" value="1"/>
</dbReference>
<dbReference type="PROSITE" id="PS00611">
    <property type="entry name" value="HISOL_DEHYDROGENASE"/>
    <property type="match status" value="1"/>
</dbReference>
<dbReference type="InterPro" id="IPR016161">
    <property type="entry name" value="Ald_DH/histidinol_DH"/>
</dbReference>
<evidence type="ECO:0000256" key="4">
    <source>
        <dbReference type="PIRNR" id="PIRNR000099"/>
    </source>
</evidence>
<dbReference type="Pfam" id="PF00815">
    <property type="entry name" value="Histidinol_dh"/>
    <property type="match status" value="1"/>
</dbReference>
<organism evidence="9 10">
    <name type="scientific">Grimontia sedimenti</name>
    <dbReference type="NCBI Taxonomy" id="2711294"/>
    <lineage>
        <taxon>Bacteria</taxon>
        <taxon>Pseudomonadati</taxon>
        <taxon>Pseudomonadota</taxon>
        <taxon>Gammaproteobacteria</taxon>
        <taxon>Vibrionales</taxon>
        <taxon>Vibrionaceae</taxon>
        <taxon>Grimontia</taxon>
    </lineage>
</organism>
<feature type="binding site" evidence="7">
    <location>
        <position position="248"/>
    </location>
    <ligand>
        <name>Zn(2+)</name>
        <dbReference type="ChEBI" id="CHEBI:29105"/>
    </ligand>
</feature>
<feature type="binding site" evidence="6">
    <location>
        <position position="317"/>
    </location>
    <ligand>
        <name>substrate</name>
    </ligand>
</feature>
<protein>
    <submittedName>
        <fullName evidence="9">Histidinol dehydrogenase</fullName>
        <ecNumber evidence="9">1.1.1.23</ecNumber>
    </submittedName>
</protein>
<feature type="binding site" evidence="6">
    <location>
        <position position="404"/>
    </location>
    <ligand>
        <name>substrate</name>
    </ligand>
</feature>
<dbReference type="PANTHER" id="PTHR21256">
    <property type="entry name" value="HISTIDINOL DEHYDROGENASE HDH"/>
    <property type="match status" value="1"/>
</dbReference>
<dbReference type="PANTHER" id="PTHR21256:SF14">
    <property type="entry name" value="HISTIDINOL DEHYDROGENASE"/>
    <property type="match status" value="1"/>
</dbReference>
<dbReference type="Gene3D" id="1.20.5.1300">
    <property type="match status" value="1"/>
</dbReference>
<dbReference type="GO" id="GO:0005829">
    <property type="term" value="C:cytosol"/>
    <property type="evidence" value="ECO:0007669"/>
    <property type="project" value="TreeGrafter"/>
</dbReference>
<evidence type="ECO:0000256" key="7">
    <source>
        <dbReference type="PIRSR" id="PIRSR000099-4"/>
    </source>
</evidence>
<feature type="binding site" evidence="6">
    <location>
        <position position="409"/>
    </location>
    <ligand>
        <name>substrate</name>
    </ligand>
</feature>
<feature type="binding site" evidence="7">
    <location>
        <position position="350"/>
    </location>
    <ligand>
        <name>Zn(2+)</name>
        <dbReference type="ChEBI" id="CHEBI:29105"/>
    </ligand>
</feature>
<dbReference type="GO" id="GO:0046872">
    <property type="term" value="F:metal ion binding"/>
    <property type="evidence" value="ECO:0007669"/>
    <property type="project" value="UniProtKB-KW"/>
</dbReference>
<gene>
    <name evidence="9" type="primary">hisD</name>
    <name evidence="9" type="ORF">G5S52_01085</name>
</gene>
<feature type="binding site" evidence="6">
    <location>
        <position position="248"/>
    </location>
    <ligand>
        <name>substrate</name>
    </ligand>
</feature>
<accession>A0A6M1R837</accession>
<dbReference type="GO" id="GO:0000105">
    <property type="term" value="P:L-histidine biosynthetic process"/>
    <property type="evidence" value="ECO:0007669"/>
    <property type="project" value="InterPro"/>
</dbReference>
<evidence type="ECO:0000256" key="5">
    <source>
        <dbReference type="PIRSR" id="PIRSR000099-1"/>
    </source>
</evidence>
<feature type="binding site" evidence="6">
    <location>
        <position position="251"/>
    </location>
    <ligand>
        <name>substrate</name>
    </ligand>
</feature>
<feature type="binding site" evidence="7">
    <location>
        <position position="409"/>
    </location>
    <ligand>
        <name>Zn(2+)</name>
        <dbReference type="ChEBI" id="CHEBI:29105"/>
    </ligand>
</feature>
<comment type="caution">
    <text evidence="9">The sequence shown here is derived from an EMBL/GenBank/DDBJ whole genome shotgun (WGS) entry which is preliminary data.</text>
</comment>
<dbReference type="Proteomes" id="UP000473008">
    <property type="component" value="Unassembled WGS sequence"/>
</dbReference>
<feature type="binding site" evidence="7">
    <location>
        <position position="251"/>
    </location>
    <ligand>
        <name>Zn(2+)</name>
        <dbReference type="ChEBI" id="CHEBI:29105"/>
    </ligand>
</feature>
<comment type="cofactor">
    <cofactor evidence="7">
        <name>Zn(2+)</name>
        <dbReference type="ChEBI" id="CHEBI:29105"/>
    </cofactor>
    <text evidence="7">Binds 1 zinc ion per subunit.</text>
</comment>
<dbReference type="EMBL" id="JAALDL010000001">
    <property type="protein sequence ID" value="NGN96296.1"/>
    <property type="molecule type" value="Genomic_DNA"/>
</dbReference>
<feature type="binding site" evidence="6">
    <location>
        <position position="350"/>
    </location>
    <ligand>
        <name>substrate</name>
    </ligand>
</feature>
<dbReference type="CDD" id="cd06572">
    <property type="entry name" value="Histidinol_dh"/>
    <property type="match status" value="1"/>
</dbReference>
<dbReference type="InterPro" id="IPR012131">
    <property type="entry name" value="Hstdl_DH"/>
</dbReference>
<evidence type="ECO:0000256" key="1">
    <source>
        <dbReference type="ARBA" id="ARBA00022723"/>
    </source>
</evidence>
<dbReference type="GO" id="GO:0051287">
    <property type="term" value="F:NAD binding"/>
    <property type="evidence" value="ECO:0007669"/>
    <property type="project" value="InterPro"/>
</dbReference>
<feature type="active site" description="Proton acceptor" evidence="5">
    <location>
        <position position="317"/>
    </location>
</feature>
<dbReference type="InterPro" id="IPR022695">
    <property type="entry name" value="Histidinol_DH_monofunct"/>
</dbReference>
<evidence type="ECO:0000256" key="2">
    <source>
        <dbReference type="ARBA" id="ARBA00022833"/>
    </source>
</evidence>
<dbReference type="RefSeq" id="WP_165011423.1">
    <property type="nucleotide sequence ID" value="NZ_JAALDL010000001.1"/>
</dbReference>
<keyword evidence="10" id="KW-1185">Reference proteome</keyword>
<evidence type="ECO:0000256" key="8">
    <source>
        <dbReference type="RuleBase" id="RU004175"/>
    </source>
</evidence>